<dbReference type="EMBL" id="JYGE01000002">
    <property type="protein sequence ID" value="PSJ32040.1"/>
    <property type="molecule type" value="Genomic_DNA"/>
</dbReference>
<dbReference type="Proteomes" id="UP000241434">
    <property type="component" value="Unassembled WGS sequence"/>
</dbReference>
<proteinExistence type="predicted"/>
<dbReference type="OrthoDB" id="1902994at2"/>
<accession>A0A2P7Q262</accession>
<feature type="transmembrane region" description="Helical" evidence="1">
    <location>
        <begin position="85"/>
        <end position="104"/>
    </location>
</feature>
<dbReference type="Pfam" id="PF19700">
    <property type="entry name" value="DUF6198"/>
    <property type="match status" value="1"/>
</dbReference>
<keyword evidence="1" id="KW-1133">Transmembrane helix</keyword>
<feature type="transmembrane region" description="Helical" evidence="1">
    <location>
        <begin position="12"/>
        <end position="31"/>
    </location>
</feature>
<dbReference type="InterPro" id="IPR038750">
    <property type="entry name" value="YczE/YyaS-like"/>
</dbReference>
<name>A0A2P7Q262_9FIRM</name>
<keyword evidence="1" id="KW-0472">Membrane</keyword>
<keyword evidence="1" id="KW-0812">Transmembrane</keyword>
<sequence>MEERVHSISLYRIVIYLIGLSGTCLGVALIIESKLGLDAWNAVMAGLDMQTSISLGLWSVIVQSSFWIIASILDKKMNLLCIFPILWKGFMLDVSKAFVSYLPLGSGLGFNIVLFFIGYIIVGMSTGIYVSTGYPKMPIDGLMLAISNFFSWKMKWARLLIEVTGFIVMILVSGPFGVGTIIITFTIGYFISISKKFSEKYIVSI</sequence>
<feature type="transmembrane region" description="Helical" evidence="1">
    <location>
        <begin position="110"/>
        <end position="130"/>
    </location>
</feature>
<gene>
    <name evidence="2" type="ORF">UF10_01135</name>
</gene>
<feature type="transmembrane region" description="Helical" evidence="1">
    <location>
        <begin position="166"/>
        <end position="191"/>
    </location>
</feature>
<dbReference type="RefSeq" id="WP_106776021.1">
    <property type="nucleotide sequence ID" value="NZ_JBGGGQ010000002.1"/>
</dbReference>
<dbReference type="PANTHER" id="PTHR40078">
    <property type="entry name" value="INTEGRAL MEMBRANE PROTEIN-RELATED"/>
    <property type="match status" value="1"/>
</dbReference>
<feature type="transmembrane region" description="Helical" evidence="1">
    <location>
        <begin position="51"/>
        <end position="73"/>
    </location>
</feature>
<evidence type="ECO:0008006" key="4">
    <source>
        <dbReference type="Google" id="ProtNLM"/>
    </source>
</evidence>
<dbReference type="AlphaFoldDB" id="A0A2P7Q262"/>
<keyword evidence="3" id="KW-1185">Reference proteome</keyword>
<organism evidence="2 3">
    <name type="scientific">Peptostreptococcus russellii</name>
    <dbReference type="NCBI Taxonomy" id="215200"/>
    <lineage>
        <taxon>Bacteria</taxon>
        <taxon>Bacillati</taxon>
        <taxon>Bacillota</taxon>
        <taxon>Clostridia</taxon>
        <taxon>Peptostreptococcales</taxon>
        <taxon>Peptostreptococcaceae</taxon>
        <taxon>Peptostreptococcus</taxon>
    </lineage>
</organism>
<comment type="caution">
    <text evidence="2">The sequence shown here is derived from an EMBL/GenBank/DDBJ whole genome shotgun (WGS) entry which is preliminary data.</text>
</comment>
<evidence type="ECO:0000256" key="1">
    <source>
        <dbReference type="SAM" id="Phobius"/>
    </source>
</evidence>
<dbReference type="PANTHER" id="PTHR40078:SF1">
    <property type="entry name" value="INTEGRAL MEMBRANE PROTEIN"/>
    <property type="match status" value="1"/>
</dbReference>
<protein>
    <recommendedName>
        <fullName evidence="4">Membrane protein YczE</fullName>
    </recommendedName>
</protein>
<evidence type="ECO:0000313" key="2">
    <source>
        <dbReference type="EMBL" id="PSJ32040.1"/>
    </source>
</evidence>
<reference evidence="2" key="1">
    <citation type="thesis" date="2015" institute="Rutgers" country="The State University of New Jersey, 14 College Farm Rd., New Brunswick, NJ, USA">
        <title>Ammonia toxicity in bacteria and its implications for treatment of and resource recovery from highly nitrogenous organic wastes.</title>
        <authorList>
            <person name="Luther A.K."/>
        </authorList>
    </citation>
    <scope>NUCLEOTIDE SEQUENCE</scope>
    <source>
        <strain evidence="2">RT-10B</strain>
    </source>
</reference>
<evidence type="ECO:0000313" key="3">
    <source>
        <dbReference type="Proteomes" id="UP000241434"/>
    </source>
</evidence>